<dbReference type="EMBL" id="MNBE01000128">
    <property type="protein sequence ID" value="OKP13677.1"/>
    <property type="molecule type" value="Genomic_DNA"/>
</dbReference>
<proteinExistence type="predicted"/>
<evidence type="ECO:0000313" key="2">
    <source>
        <dbReference type="Proteomes" id="UP000186955"/>
    </source>
</evidence>
<protein>
    <submittedName>
        <fullName evidence="1">Uncharacterized protein</fullName>
    </submittedName>
</protein>
<comment type="caution">
    <text evidence="1">The sequence shown here is derived from an EMBL/GenBank/DDBJ whole genome shotgun (WGS) entry which is preliminary data.</text>
</comment>
<reference evidence="1 2" key="1">
    <citation type="submission" date="2016-10" db="EMBL/GenBank/DDBJ databases">
        <title>Genome sequence of the ascomycete fungus Penicillium subrubescens.</title>
        <authorList>
            <person name="De Vries R.P."/>
            <person name="Peng M."/>
            <person name="Dilokpimol A."/>
            <person name="Hilden K."/>
            <person name="Makela M.R."/>
            <person name="Grigoriev I."/>
            <person name="Riley R."/>
            <person name="Granchi Z."/>
        </authorList>
    </citation>
    <scope>NUCLEOTIDE SEQUENCE [LARGE SCALE GENOMIC DNA]</scope>
    <source>
        <strain evidence="1 2">CBS 132785</strain>
    </source>
</reference>
<dbReference type="Proteomes" id="UP000186955">
    <property type="component" value="Unassembled WGS sequence"/>
</dbReference>
<sequence length="104" mass="11884">MNTPGRNNTNIQNYFVDIQRAPFNSLQLLSRYYIKPDSNPCWARHSLAMELKLVPSRAVPGTDMMTGFPESTPWGLWADPVEKRRSMQLRRSGISSSTRLSRAL</sequence>
<accession>A0A1Q5UMH2</accession>
<organism evidence="1 2">
    <name type="scientific">Penicillium subrubescens</name>
    <dbReference type="NCBI Taxonomy" id="1316194"/>
    <lineage>
        <taxon>Eukaryota</taxon>
        <taxon>Fungi</taxon>
        <taxon>Dikarya</taxon>
        <taxon>Ascomycota</taxon>
        <taxon>Pezizomycotina</taxon>
        <taxon>Eurotiomycetes</taxon>
        <taxon>Eurotiomycetidae</taxon>
        <taxon>Eurotiales</taxon>
        <taxon>Aspergillaceae</taxon>
        <taxon>Penicillium</taxon>
    </lineage>
</organism>
<evidence type="ECO:0000313" key="1">
    <source>
        <dbReference type="EMBL" id="OKP13677.1"/>
    </source>
</evidence>
<keyword evidence="2" id="KW-1185">Reference proteome</keyword>
<name>A0A1Q5UMH2_9EURO</name>
<dbReference type="AlphaFoldDB" id="A0A1Q5UMH2"/>
<gene>
    <name evidence="1" type="ORF">PENSUB_868</name>
</gene>